<evidence type="ECO:0000313" key="3">
    <source>
        <dbReference type="Proteomes" id="UP001318860"/>
    </source>
</evidence>
<dbReference type="EMBL" id="JABTTQ020003506">
    <property type="protein sequence ID" value="KAK6115340.1"/>
    <property type="molecule type" value="Genomic_DNA"/>
</dbReference>
<feature type="compositionally biased region" description="Basic and acidic residues" evidence="1">
    <location>
        <begin position="71"/>
        <end position="89"/>
    </location>
</feature>
<sequence length="89" mass="10401">MRRMELDPDSRHDVEFLGYSCGEDEGWMVEFHIDQEFKKNSCYLSRRKGVRNRHGRKEAEATINGGSNAGADHERREEMSYDLRTPHGD</sequence>
<proteinExistence type="predicted"/>
<organism evidence="2 3">
    <name type="scientific">Rehmannia glutinosa</name>
    <name type="common">Chinese foxglove</name>
    <dbReference type="NCBI Taxonomy" id="99300"/>
    <lineage>
        <taxon>Eukaryota</taxon>
        <taxon>Viridiplantae</taxon>
        <taxon>Streptophyta</taxon>
        <taxon>Embryophyta</taxon>
        <taxon>Tracheophyta</taxon>
        <taxon>Spermatophyta</taxon>
        <taxon>Magnoliopsida</taxon>
        <taxon>eudicotyledons</taxon>
        <taxon>Gunneridae</taxon>
        <taxon>Pentapetalae</taxon>
        <taxon>asterids</taxon>
        <taxon>lamiids</taxon>
        <taxon>Lamiales</taxon>
        <taxon>Orobanchaceae</taxon>
        <taxon>Rehmannieae</taxon>
        <taxon>Rehmannia</taxon>
    </lineage>
</organism>
<evidence type="ECO:0000313" key="2">
    <source>
        <dbReference type="EMBL" id="KAK6115340.1"/>
    </source>
</evidence>
<dbReference type="Proteomes" id="UP001318860">
    <property type="component" value="Unassembled WGS sequence"/>
</dbReference>
<gene>
    <name evidence="2" type="ORF">DH2020_007609</name>
</gene>
<keyword evidence="3" id="KW-1185">Reference proteome</keyword>
<comment type="caution">
    <text evidence="2">The sequence shown here is derived from an EMBL/GenBank/DDBJ whole genome shotgun (WGS) entry which is preliminary data.</text>
</comment>
<reference evidence="2 3" key="1">
    <citation type="journal article" date="2021" name="Comput. Struct. Biotechnol. J.">
        <title>De novo genome assembly of the potent medicinal plant Rehmannia glutinosa using nanopore technology.</title>
        <authorList>
            <person name="Ma L."/>
            <person name="Dong C."/>
            <person name="Song C."/>
            <person name="Wang X."/>
            <person name="Zheng X."/>
            <person name="Niu Y."/>
            <person name="Chen S."/>
            <person name="Feng W."/>
        </authorList>
    </citation>
    <scope>NUCLEOTIDE SEQUENCE [LARGE SCALE GENOMIC DNA]</scope>
    <source>
        <strain evidence="2">DH-2019</strain>
    </source>
</reference>
<protein>
    <submittedName>
        <fullName evidence="2">Uncharacterized protein</fullName>
    </submittedName>
</protein>
<evidence type="ECO:0000256" key="1">
    <source>
        <dbReference type="SAM" id="MobiDB-lite"/>
    </source>
</evidence>
<feature type="region of interest" description="Disordered" evidence="1">
    <location>
        <begin position="48"/>
        <end position="89"/>
    </location>
</feature>
<name>A0ABR0TYL0_REHGL</name>
<accession>A0ABR0TYL0</accession>